<organism evidence="2 3">
    <name type="scientific">Triticum urartu</name>
    <name type="common">Red wild einkorn</name>
    <name type="synonym">Crithodium urartu</name>
    <dbReference type="NCBI Taxonomy" id="4572"/>
    <lineage>
        <taxon>Eukaryota</taxon>
        <taxon>Viridiplantae</taxon>
        <taxon>Streptophyta</taxon>
        <taxon>Embryophyta</taxon>
        <taxon>Tracheophyta</taxon>
        <taxon>Spermatophyta</taxon>
        <taxon>Magnoliopsida</taxon>
        <taxon>Liliopsida</taxon>
        <taxon>Poales</taxon>
        <taxon>Poaceae</taxon>
        <taxon>BOP clade</taxon>
        <taxon>Pooideae</taxon>
        <taxon>Triticodae</taxon>
        <taxon>Triticeae</taxon>
        <taxon>Triticinae</taxon>
        <taxon>Triticum</taxon>
    </lineage>
</organism>
<reference evidence="2" key="2">
    <citation type="submission" date="2018-03" db="EMBL/GenBank/DDBJ databases">
        <title>The Triticum urartu genome reveals the dynamic nature of wheat genome evolution.</title>
        <authorList>
            <person name="Ling H."/>
            <person name="Ma B."/>
            <person name="Shi X."/>
            <person name="Liu H."/>
            <person name="Dong L."/>
            <person name="Sun H."/>
            <person name="Cao Y."/>
            <person name="Gao Q."/>
            <person name="Zheng S."/>
            <person name="Li Y."/>
            <person name="Yu Y."/>
            <person name="Du H."/>
            <person name="Qi M."/>
            <person name="Li Y."/>
            <person name="Yu H."/>
            <person name="Cui Y."/>
            <person name="Wang N."/>
            <person name="Chen C."/>
            <person name="Wu H."/>
            <person name="Zhao Y."/>
            <person name="Zhang J."/>
            <person name="Li Y."/>
            <person name="Zhou W."/>
            <person name="Zhang B."/>
            <person name="Hu W."/>
            <person name="Eijk M."/>
            <person name="Tang J."/>
            <person name="Witsenboer H."/>
            <person name="Zhao S."/>
            <person name="Li Z."/>
            <person name="Zhang A."/>
            <person name="Wang D."/>
            <person name="Liang C."/>
        </authorList>
    </citation>
    <scope>NUCLEOTIDE SEQUENCE [LARGE SCALE GENOMIC DNA]</scope>
    <source>
        <strain evidence="2">cv. G1812</strain>
    </source>
</reference>
<sequence length="206" mass="21666">MGDVAVAAGVLSSPPTPPPPELGMVARAVERLVARNDALLLLDAQQGGGEGITGMAAFEGTGPPRDRRGAVPGAGAPVRGAGARVLRGGLRVRGPGRAPPPGRRRRVQERAPAAPRMPPRRLQGPGRLPPRQRLLRARGRSEQRGDEQAGAGAPRRARLRGHAQPPPLRPLPRAPPQAAGRRPPRHVHQAGSGALEGRRRRGGPRR</sequence>
<reference evidence="2" key="3">
    <citation type="submission" date="2022-06" db="UniProtKB">
        <authorList>
            <consortium name="EnsemblPlants"/>
        </authorList>
    </citation>
    <scope>IDENTIFICATION</scope>
</reference>
<dbReference type="Proteomes" id="UP000015106">
    <property type="component" value="Chromosome 2"/>
</dbReference>
<dbReference type="Gramene" id="TuG1812G0200005243.01.T01">
    <property type="protein sequence ID" value="TuG1812G0200005243.01.T01"/>
    <property type="gene ID" value="TuG1812G0200005243.01"/>
</dbReference>
<reference evidence="3" key="1">
    <citation type="journal article" date="2013" name="Nature">
        <title>Draft genome of the wheat A-genome progenitor Triticum urartu.</title>
        <authorList>
            <person name="Ling H.Q."/>
            <person name="Zhao S."/>
            <person name="Liu D."/>
            <person name="Wang J."/>
            <person name="Sun H."/>
            <person name="Zhang C."/>
            <person name="Fan H."/>
            <person name="Li D."/>
            <person name="Dong L."/>
            <person name="Tao Y."/>
            <person name="Gao C."/>
            <person name="Wu H."/>
            <person name="Li Y."/>
            <person name="Cui Y."/>
            <person name="Guo X."/>
            <person name="Zheng S."/>
            <person name="Wang B."/>
            <person name="Yu K."/>
            <person name="Liang Q."/>
            <person name="Yang W."/>
            <person name="Lou X."/>
            <person name="Chen J."/>
            <person name="Feng M."/>
            <person name="Jian J."/>
            <person name="Zhang X."/>
            <person name="Luo G."/>
            <person name="Jiang Y."/>
            <person name="Liu J."/>
            <person name="Wang Z."/>
            <person name="Sha Y."/>
            <person name="Zhang B."/>
            <person name="Wu H."/>
            <person name="Tang D."/>
            <person name="Shen Q."/>
            <person name="Xue P."/>
            <person name="Zou S."/>
            <person name="Wang X."/>
            <person name="Liu X."/>
            <person name="Wang F."/>
            <person name="Yang Y."/>
            <person name="An X."/>
            <person name="Dong Z."/>
            <person name="Zhang K."/>
            <person name="Zhang X."/>
            <person name="Luo M.C."/>
            <person name="Dvorak J."/>
            <person name="Tong Y."/>
            <person name="Wang J."/>
            <person name="Yang H."/>
            <person name="Li Z."/>
            <person name="Wang D."/>
            <person name="Zhang A."/>
            <person name="Wang J."/>
        </authorList>
    </citation>
    <scope>NUCLEOTIDE SEQUENCE</scope>
    <source>
        <strain evidence="3">cv. G1812</strain>
    </source>
</reference>
<dbReference type="EnsemblPlants" id="TuG1812G0200005243.01.T01">
    <property type="protein sequence ID" value="TuG1812G0200005243.01.T01"/>
    <property type="gene ID" value="TuG1812G0200005243.01"/>
</dbReference>
<name>A0A8R7PK91_TRIUA</name>
<evidence type="ECO:0000256" key="1">
    <source>
        <dbReference type="SAM" id="MobiDB-lite"/>
    </source>
</evidence>
<evidence type="ECO:0000313" key="3">
    <source>
        <dbReference type="Proteomes" id="UP000015106"/>
    </source>
</evidence>
<feature type="region of interest" description="Disordered" evidence="1">
    <location>
        <begin position="1"/>
        <end position="21"/>
    </location>
</feature>
<accession>A0A8R7PK91</accession>
<feature type="region of interest" description="Disordered" evidence="1">
    <location>
        <begin position="53"/>
        <end position="206"/>
    </location>
</feature>
<feature type="compositionally biased region" description="Pro residues" evidence="1">
    <location>
        <begin position="164"/>
        <end position="175"/>
    </location>
</feature>
<keyword evidence="3" id="KW-1185">Reference proteome</keyword>
<feature type="compositionally biased region" description="Low complexity" evidence="1">
    <location>
        <begin position="110"/>
        <end position="132"/>
    </location>
</feature>
<proteinExistence type="predicted"/>
<feature type="compositionally biased region" description="Low complexity" evidence="1">
    <location>
        <begin position="70"/>
        <end position="96"/>
    </location>
</feature>
<evidence type="ECO:0000313" key="2">
    <source>
        <dbReference type="EnsemblPlants" id="TuG1812G0200005243.01.T01"/>
    </source>
</evidence>
<protein>
    <submittedName>
        <fullName evidence="2">Uncharacterized protein</fullName>
    </submittedName>
</protein>
<dbReference type="AlphaFoldDB" id="A0A8R7PK91"/>